<dbReference type="Proteomes" id="UP000494165">
    <property type="component" value="Unassembled WGS sequence"/>
</dbReference>
<reference evidence="2 3" key="1">
    <citation type="submission" date="2020-04" db="EMBL/GenBank/DDBJ databases">
        <authorList>
            <person name="Alioto T."/>
            <person name="Alioto T."/>
            <person name="Gomez Garrido J."/>
        </authorList>
    </citation>
    <scope>NUCLEOTIDE SEQUENCE [LARGE SCALE GENOMIC DNA]</scope>
</reference>
<evidence type="ECO:0000313" key="2">
    <source>
        <dbReference type="EMBL" id="CAB3386588.1"/>
    </source>
</evidence>
<dbReference type="SUPFAM" id="SSF48403">
    <property type="entry name" value="Ankyrin repeat"/>
    <property type="match status" value="1"/>
</dbReference>
<dbReference type="Gene3D" id="1.25.40.20">
    <property type="entry name" value="Ankyrin repeat-containing domain"/>
    <property type="match status" value="1"/>
</dbReference>
<comment type="caution">
    <text evidence="2">The sequence shown here is derived from an EMBL/GenBank/DDBJ whole genome shotgun (WGS) entry which is preliminary data.</text>
</comment>
<sequence>MTPLHFALQKENFEVAEALLKSGADSKVKIEGNILLIFCICKKLRRSAEFVVEKFAEQIMEAGAEGQTALHVAARLADLEFFRFLIREAIAHAAHKASDIWCFTLTQTTLTLPLRNPGIKSWDEQISLLFRIFRKFSFLSPQCRVQDFEEENDFVIHERARNESFRRKNDNRPDAFDACSQGQ</sequence>
<accession>A0A8S1E148</accession>
<keyword evidence="1" id="KW-0040">ANK repeat</keyword>
<protein>
    <submittedName>
        <fullName evidence="2">Uncharacterized protein</fullName>
    </submittedName>
</protein>
<gene>
    <name evidence="2" type="ORF">CLODIP_2_CD03063</name>
</gene>
<dbReference type="OrthoDB" id="366390at2759"/>
<dbReference type="SMART" id="SM00248">
    <property type="entry name" value="ANK"/>
    <property type="match status" value="2"/>
</dbReference>
<dbReference type="AlphaFoldDB" id="A0A8S1E148"/>
<name>A0A8S1E148_9INSE</name>
<dbReference type="PROSITE" id="PS50088">
    <property type="entry name" value="ANK_REPEAT"/>
    <property type="match status" value="2"/>
</dbReference>
<proteinExistence type="predicted"/>
<organism evidence="2 3">
    <name type="scientific">Cloeon dipterum</name>
    <dbReference type="NCBI Taxonomy" id="197152"/>
    <lineage>
        <taxon>Eukaryota</taxon>
        <taxon>Metazoa</taxon>
        <taxon>Ecdysozoa</taxon>
        <taxon>Arthropoda</taxon>
        <taxon>Hexapoda</taxon>
        <taxon>Insecta</taxon>
        <taxon>Pterygota</taxon>
        <taxon>Palaeoptera</taxon>
        <taxon>Ephemeroptera</taxon>
        <taxon>Pisciforma</taxon>
        <taxon>Baetidae</taxon>
        <taxon>Cloeon</taxon>
    </lineage>
</organism>
<dbReference type="EMBL" id="CADEPI010000494">
    <property type="protein sequence ID" value="CAB3386588.1"/>
    <property type="molecule type" value="Genomic_DNA"/>
</dbReference>
<keyword evidence="3" id="KW-1185">Reference proteome</keyword>
<dbReference type="InterPro" id="IPR002110">
    <property type="entry name" value="Ankyrin_rpt"/>
</dbReference>
<feature type="repeat" description="ANK" evidence="1">
    <location>
        <begin position="65"/>
        <end position="87"/>
    </location>
</feature>
<dbReference type="InterPro" id="IPR036770">
    <property type="entry name" value="Ankyrin_rpt-contain_sf"/>
</dbReference>
<dbReference type="Pfam" id="PF12796">
    <property type="entry name" value="Ank_2"/>
    <property type="match status" value="1"/>
</dbReference>
<dbReference type="PROSITE" id="PS50297">
    <property type="entry name" value="ANK_REP_REGION"/>
    <property type="match status" value="2"/>
</dbReference>
<evidence type="ECO:0000256" key="1">
    <source>
        <dbReference type="PROSITE-ProRule" id="PRU00023"/>
    </source>
</evidence>
<feature type="repeat" description="ANK" evidence="1">
    <location>
        <begin position="1"/>
        <end position="31"/>
    </location>
</feature>
<evidence type="ECO:0000313" key="3">
    <source>
        <dbReference type="Proteomes" id="UP000494165"/>
    </source>
</evidence>